<accession>A0ABV1S8Q7</accession>
<sequence length="42" mass="4692">MVLKQLNGLGLTNQLLSTVINWIKNGATFQWFSDKIDSIING</sequence>
<evidence type="ECO:0000313" key="1">
    <source>
        <dbReference type="EMBL" id="MER3122899.1"/>
    </source>
</evidence>
<keyword evidence="2" id="KW-1185">Reference proteome</keyword>
<dbReference type="EMBL" id="JBEOME010000011">
    <property type="protein sequence ID" value="MER3122899.1"/>
    <property type="molecule type" value="Genomic_DNA"/>
</dbReference>
<proteinExistence type="predicted"/>
<evidence type="ECO:0000313" key="2">
    <source>
        <dbReference type="Proteomes" id="UP001467674"/>
    </source>
</evidence>
<gene>
    <name evidence="1" type="ORF">ABQG71_17150</name>
</gene>
<comment type="caution">
    <text evidence="1">The sequence shown here is derived from an EMBL/GenBank/DDBJ whole genome shotgun (WGS) entry which is preliminary data.</text>
</comment>
<dbReference type="RefSeq" id="WP_350386603.1">
    <property type="nucleotide sequence ID" value="NZ_CP140276.1"/>
</dbReference>
<dbReference type="Proteomes" id="UP001467674">
    <property type="component" value="Unassembled WGS sequence"/>
</dbReference>
<protein>
    <submittedName>
        <fullName evidence="1">Aureocin A53 family class IId bacteriocin</fullName>
    </submittedName>
</protein>
<dbReference type="NCBIfam" id="NF033881">
    <property type="entry name" value="aureocin_A53"/>
    <property type="match status" value="1"/>
</dbReference>
<name>A0ABV1S8Q7_BACAB</name>
<organism evidence="1 2">
    <name type="scientific">Bacillus altitudinis</name>
    <dbReference type="NCBI Taxonomy" id="293387"/>
    <lineage>
        <taxon>Bacteria</taxon>
        <taxon>Bacillati</taxon>
        <taxon>Bacillota</taxon>
        <taxon>Bacilli</taxon>
        <taxon>Bacillales</taxon>
        <taxon>Bacillaceae</taxon>
        <taxon>Bacillus</taxon>
    </lineage>
</organism>
<reference evidence="1 2" key="1">
    <citation type="submission" date="2024-06" db="EMBL/GenBank/DDBJ databases">
        <title>Construction of an artificial bacterial consortium using nitrogen cycle bacteria from Cuatro Cienegas Basin and a mangrove forest.</title>
        <authorList>
            <person name="Aguilera-Najera D."/>
            <person name="Marquez-Cianci L."/>
            <person name="Martinez-Perez E."/>
            <person name="Rosas-Barrera M."/>
            <person name="Rodriguez-Cruz U.E."/>
            <person name="Tapia-Lopez R."/>
            <person name="Eguiarte L.E."/>
            <person name="Souza-Saldivar V."/>
        </authorList>
    </citation>
    <scope>NUCLEOTIDE SEQUENCE [LARGE SCALE GENOMIC DNA]</scope>
    <source>
        <strain evidence="1 2">S14-15</strain>
    </source>
</reference>